<feature type="non-terminal residue" evidence="2">
    <location>
        <position position="1"/>
    </location>
</feature>
<proteinExistence type="predicted"/>
<dbReference type="HOGENOM" id="CLU_1286114_0_0_1"/>
<feature type="compositionally biased region" description="Basic and acidic residues" evidence="1">
    <location>
        <begin position="204"/>
        <end position="215"/>
    </location>
</feature>
<feature type="region of interest" description="Disordered" evidence="1">
    <location>
        <begin position="71"/>
        <end position="215"/>
    </location>
</feature>
<evidence type="ECO:0000313" key="2">
    <source>
        <dbReference type="EMBL" id="EDW26048.1"/>
    </source>
</evidence>
<evidence type="ECO:0000256" key="1">
    <source>
        <dbReference type="SAM" id="MobiDB-lite"/>
    </source>
</evidence>
<dbReference type="EMBL" id="CH480069">
    <property type="protein sequence ID" value="EDW26048.1"/>
    <property type="molecule type" value="Genomic_DNA"/>
</dbReference>
<dbReference type="STRING" id="7234.B4HDC7"/>
<reference evidence="2 3" key="1">
    <citation type="journal article" date="2007" name="Nature">
        <title>Evolution of genes and genomes on the Drosophila phylogeny.</title>
        <authorList>
            <consortium name="Drosophila 12 Genomes Consortium"/>
            <person name="Clark A.G."/>
            <person name="Eisen M.B."/>
            <person name="Smith D.R."/>
            <person name="Bergman C.M."/>
            <person name="Oliver B."/>
            <person name="Markow T.A."/>
            <person name="Kaufman T.C."/>
            <person name="Kellis M."/>
            <person name="Gelbart W."/>
            <person name="Iyer V.N."/>
            <person name="Pollard D.A."/>
            <person name="Sackton T.B."/>
            <person name="Larracuente A.M."/>
            <person name="Singh N.D."/>
            <person name="Abad J.P."/>
            <person name="Abt D.N."/>
            <person name="Adryan B."/>
            <person name="Aguade M."/>
            <person name="Akashi H."/>
            <person name="Anderson W.W."/>
            <person name="Aquadro C.F."/>
            <person name="Ardell D.H."/>
            <person name="Arguello R."/>
            <person name="Artieri C.G."/>
            <person name="Barbash D.A."/>
            <person name="Barker D."/>
            <person name="Barsanti P."/>
            <person name="Batterham P."/>
            <person name="Batzoglou S."/>
            <person name="Begun D."/>
            <person name="Bhutkar A."/>
            <person name="Blanco E."/>
            <person name="Bosak S.A."/>
            <person name="Bradley R.K."/>
            <person name="Brand A.D."/>
            <person name="Brent M.R."/>
            <person name="Brooks A.N."/>
            <person name="Brown R.H."/>
            <person name="Butlin R.K."/>
            <person name="Caggese C."/>
            <person name="Calvi B.R."/>
            <person name="Bernardo de Carvalho A."/>
            <person name="Caspi A."/>
            <person name="Castrezana S."/>
            <person name="Celniker S.E."/>
            <person name="Chang J.L."/>
            <person name="Chapple C."/>
            <person name="Chatterji S."/>
            <person name="Chinwalla A."/>
            <person name="Civetta A."/>
            <person name="Clifton S.W."/>
            <person name="Comeron J.M."/>
            <person name="Costello J.C."/>
            <person name="Coyne J.A."/>
            <person name="Daub J."/>
            <person name="David R.G."/>
            <person name="Delcher A.L."/>
            <person name="Delehaunty K."/>
            <person name="Do C.B."/>
            <person name="Ebling H."/>
            <person name="Edwards K."/>
            <person name="Eickbush T."/>
            <person name="Evans J.D."/>
            <person name="Filipski A."/>
            <person name="Findeiss S."/>
            <person name="Freyhult E."/>
            <person name="Fulton L."/>
            <person name="Fulton R."/>
            <person name="Garcia A.C."/>
            <person name="Gardiner A."/>
            <person name="Garfield D.A."/>
            <person name="Garvin B.E."/>
            <person name="Gibson G."/>
            <person name="Gilbert D."/>
            <person name="Gnerre S."/>
            <person name="Godfrey J."/>
            <person name="Good R."/>
            <person name="Gotea V."/>
            <person name="Gravely B."/>
            <person name="Greenberg A.J."/>
            <person name="Griffiths-Jones S."/>
            <person name="Gross S."/>
            <person name="Guigo R."/>
            <person name="Gustafson E.A."/>
            <person name="Haerty W."/>
            <person name="Hahn M.W."/>
            <person name="Halligan D.L."/>
            <person name="Halpern A.L."/>
            <person name="Halter G.M."/>
            <person name="Han M.V."/>
            <person name="Heger A."/>
            <person name="Hillier L."/>
            <person name="Hinrichs A.S."/>
            <person name="Holmes I."/>
            <person name="Hoskins R.A."/>
            <person name="Hubisz M.J."/>
            <person name="Hultmark D."/>
            <person name="Huntley M.A."/>
            <person name="Jaffe D.B."/>
            <person name="Jagadeeshan S."/>
            <person name="Jeck W.R."/>
            <person name="Johnson J."/>
            <person name="Jones C.D."/>
            <person name="Jordan W.C."/>
            <person name="Karpen G.H."/>
            <person name="Kataoka E."/>
            <person name="Keightley P.D."/>
            <person name="Kheradpour P."/>
            <person name="Kirkness E.F."/>
            <person name="Koerich L.B."/>
            <person name="Kristiansen K."/>
            <person name="Kudrna D."/>
            <person name="Kulathinal R.J."/>
            <person name="Kumar S."/>
            <person name="Kwok R."/>
            <person name="Lander E."/>
            <person name="Langley C.H."/>
            <person name="Lapoint R."/>
            <person name="Lazzaro B.P."/>
            <person name="Lee S.J."/>
            <person name="Levesque L."/>
            <person name="Li R."/>
            <person name="Lin C.F."/>
            <person name="Lin M.F."/>
            <person name="Lindblad-Toh K."/>
            <person name="Llopart A."/>
            <person name="Long M."/>
            <person name="Low L."/>
            <person name="Lozovsky E."/>
            <person name="Lu J."/>
            <person name="Luo M."/>
            <person name="Machado C.A."/>
            <person name="Makalowski W."/>
            <person name="Marzo M."/>
            <person name="Matsuda M."/>
            <person name="Matzkin L."/>
            <person name="McAllister B."/>
            <person name="McBride C.S."/>
            <person name="McKernan B."/>
            <person name="McKernan K."/>
            <person name="Mendez-Lago M."/>
            <person name="Minx P."/>
            <person name="Mollenhauer M.U."/>
            <person name="Montooth K."/>
            <person name="Mount S.M."/>
            <person name="Mu X."/>
            <person name="Myers E."/>
            <person name="Negre B."/>
            <person name="Newfeld S."/>
            <person name="Nielsen R."/>
            <person name="Noor M.A."/>
            <person name="O'Grady P."/>
            <person name="Pachter L."/>
            <person name="Papaceit M."/>
            <person name="Parisi M.J."/>
            <person name="Parisi M."/>
            <person name="Parts L."/>
            <person name="Pedersen J.S."/>
            <person name="Pesole G."/>
            <person name="Phillippy A.M."/>
            <person name="Ponting C.P."/>
            <person name="Pop M."/>
            <person name="Porcelli D."/>
            <person name="Powell J.R."/>
            <person name="Prohaska S."/>
            <person name="Pruitt K."/>
            <person name="Puig M."/>
            <person name="Quesneville H."/>
            <person name="Ram K.R."/>
            <person name="Rand D."/>
            <person name="Rasmussen M.D."/>
            <person name="Reed L.K."/>
            <person name="Reenan R."/>
            <person name="Reily A."/>
            <person name="Remington K.A."/>
            <person name="Rieger T.T."/>
            <person name="Ritchie M.G."/>
            <person name="Robin C."/>
            <person name="Rogers Y.H."/>
            <person name="Rohde C."/>
            <person name="Rozas J."/>
            <person name="Rubenfield M.J."/>
            <person name="Ruiz A."/>
            <person name="Russo S."/>
            <person name="Salzberg S.L."/>
            <person name="Sanchez-Gracia A."/>
            <person name="Saranga D.J."/>
            <person name="Sato H."/>
            <person name="Schaeffer S.W."/>
            <person name="Schatz M.C."/>
            <person name="Schlenke T."/>
            <person name="Schwartz R."/>
            <person name="Segarra C."/>
            <person name="Singh R.S."/>
            <person name="Sirot L."/>
            <person name="Sirota M."/>
            <person name="Sisneros N.B."/>
            <person name="Smith C.D."/>
            <person name="Smith T.F."/>
            <person name="Spieth J."/>
            <person name="Stage D.E."/>
            <person name="Stark A."/>
            <person name="Stephan W."/>
            <person name="Strausberg R.L."/>
            <person name="Strempel S."/>
            <person name="Sturgill D."/>
            <person name="Sutton G."/>
            <person name="Sutton G.G."/>
            <person name="Tao W."/>
            <person name="Teichmann S."/>
            <person name="Tobari Y.N."/>
            <person name="Tomimura Y."/>
            <person name="Tsolas J.M."/>
            <person name="Valente V.L."/>
            <person name="Venter E."/>
            <person name="Venter J.C."/>
            <person name="Vicario S."/>
            <person name="Vieira F.G."/>
            <person name="Vilella A.J."/>
            <person name="Villasante A."/>
            <person name="Walenz B."/>
            <person name="Wang J."/>
            <person name="Wasserman M."/>
            <person name="Watts T."/>
            <person name="Wilson D."/>
            <person name="Wilson R.K."/>
            <person name="Wing R.A."/>
            <person name="Wolfner M.F."/>
            <person name="Wong A."/>
            <person name="Wong G.K."/>
            <person name="Wu C.I."/>
            <person name="Wu G."/>
            <person name="Yamamoto D."/>
            <person name="Yang H.P."/>
            <person name="Yang S.P."/>
            <person name="Yorke J.A."/>
            <person name="Yoshida K."/>
            <person name="Zdobnov E."/>
            <person name="Zhang P."/>
            <person name="Zhang Y."/>
            <person name="Zimin A.V."/>
            <person name="Baldwin J."/>
            <person name="Abdouelleil A."/>
            <person name="Abdulkadir J."/>
            <person name="Abebe A."/>
            <person name="Abera B."/>
            <person name="Abreu J."/>
            <person name="Acer S.C."/>
            <person name="Aftuck L."/>
            <person name="Alexander A."/>
            <person name="An P."/>
            <person name="Anderson E."/>
            <person name="Anderson S."/>
            <person name="Arachi H."/>
            <person name="Azer M."/>
            <person name="Bachantsang P."/>
            <person name="Barry A."/>
            <person name="Bayul T."/>
            <person name="Berlin A."/>
            <person name="Bessette D."/>
            <person name="Bloom T."/>
            <person name="Blye J."/>
            <person name="Boguslavskiy L."/>
            <person name="Bonnet C."/>
            <person name="Boukhgalter B."/>
            <person name="Bourzgui I."/>
            <person name="Brown A."/>
            <person name="Cahill P."/>
            <person name="Channer S."/>
            <person name="Cheshatsang Y."/>
            <person name="Chuda L."/>
            <person name="Citroen M."/>
            <person name="Collymore A."/>
            <person name="Cooke P."/>
            <person name="Costello M."/>
            <person name="D'Aco K."/>
            <person name="Daza R."/>
            <person name="De Haan G."/>
            <person name="DeGray S."/>
            <person name="DeMaso C."/>
            <person name="Dhargay N."/>
            <person name="Dooley K."/>
            <person name="Dooley E."/>
            <person name="Doricent M."/>
            <person name="Dorje P."/>
            <person name="Dorjee K."/>
            <person name="Dupes A."/>
            <person name="Elong R."/>
            <person name="Falk J."/>
            <person name="Farina A."/>
            <person name="Faro S."/>
            <person name="Ferguson D."/>
            <person name="Fisher S."/>
            <person name="Foley C.D."/>
            <person name="Franke A."/>
            <person name="Friedrich D."/>
            <person name="Gadbois L."/>
            <person name="Gearin G."/>
            <person name="Gearin C.R."/>
            <person name="Giannoukos G."/>
            <person name="Goode T."/>
            <person name="Graham J."/>
            <person name="Grandbois E."/>
            <person name="Grewal S."/>
            <person name="Gyaltsen K."/>
            <person name="Hafez N."/>
            <person name="Hagos B."/>
            <person name="Hall J."/>
            <person name="Henson C."/>
            <person name="Hollinger A."/>
            <person name="Honan T."/>
            <person name="Huard M.D."/>
            <person name="Hughes L."/>
            <person name="Hurhula B."/>
            <person name="Husby M.E."/>
            <person name="Kamat A."/>
            <person name="Kanga B."/>
            <person name="Kashin S."/>
            <person name="Khazanovich D."/>
            <person name="Kisner P."/>
            <person name="Lance K."/>
            <person name="Lara M."/>
            <person name="Lee W."/>
            <person name="Lennon N."/>
            <person name="Letendre F."/>
            <person name="LeVine R."/>
            <person name="Lipovsky A."/>
            <person name="Liu X."/>
            <person name="Liu J."/>
            <person name="Liu S."/>
            <person name="Lokyitsang T."/>
            <person name="Lokyitsang Y."/>
            <person name="Lubonja R."/>
            <person name="Lui A."/>
            <person name="MacDonald P."/>
            <person name="Magnisalis V."/>
            <person name="Maru K."/>
            <person name="Matthews C."/>
            <person name="McCusker W."/>
            <person name="McDonough S."/>
            <person name="Mehta T."/>
            <person name="Meldrim J."/>
            <person name="Meneus L."/>
            <person name="Mihai O."/>
            <person name="Mihalev A."/>
            <person name="Mihova T."/>
            <person name="Mittelman R."/>
            <person name="Mlenga V."/>
            <person name="Montmayeur A."/>
            <person name="Mulrain L."/>
            <person name="Navidi A."/>
            <person name="Naylor J."/>
            <person name="Negash T."/>
            <person name="Nguyen T."/>
            <person name="Nguyen N."/>
            <person name="Nicol R."/>
            <person name="Norbu C."/>
            <person name="Norbu N."/>
            <person name="Novod N."/>
            <person name="O'Neill B."/>
            <person name="Osman S."/>
            <person name="Markiewicz E."/>
            <person name="Oyono O.L."/>
            <person name="Patti C."/>
            <person name="Phunkhang P."/>
            <person name="Pierre F."/>
            <person name="Priest M."/>
            <person name="Raghuraman S."/>
            <person name="Rege F."/>
            <person name="Reyes R."/>
            <person name="Rise C."/>
            <person name="Rogov P."/>
            <person name="Ross K."/>
            <person name="Ryan E."/>
            <person name="Settipalli S."/>
            <person name="Shea T."/>
            <person name="Sherpa N."/>
            <person name="Shi L."/>
            <person name="Shih D."/>
            <person name="Sparrow T."/>
            <person name="Spaulding J."/>
            <person name="Stalker J."/>
            <person name="Stange-Thomann N."/>
            <person name="Stavropoulos S."/>
            <person name="Stone C."/>
            <person name="Strader C."/>
            <person name="Tesfaye S."/>
            <person name="Thomson T."/>
            <person name="Thoulutsang Y."/>
            <person name="Thoulutsang D."/>
            <person name="Topham K."/>
            <person name="Topping I."/>
            <person name="Tsamla T."/>
            <person name="Vassiliev H."/>
            <person name="Vo A."/>
            <person name="Wangchuk T."/>
            <person name="Wangdi T."/>
            <person name="Weiand M."/>
            <person name="Wilkinson J."/>
            <person name="Wilson A."/>
            <person name="Yadav S."/>
            <person name="Young G."/>
            <person name="Yu Q."/>
            <person name="Zembek L."/>
            <person name="Zhong D."/>
            <person name="Zimmer A."/>
            <person name="Zwirko Z."/>
            <person name="Jaffe D.B."/>
            <person name="Alvarez P."/>
            <person name="Brockman W."/>
            <person name="Butler J."/>
            <person name="Chin C."/>
            <person name="Gnerre S."/>
            <person name="Grabherr M."/>
            <person name="Kleber M."/>
            <person name="Mauceli E."/>
            <person name="MacCallum I."/>
        </authorList>
    </citation>
    <scope>NUCLEOTIDE SEQUENCE [LARGE SCALE GENOMIC DNA]</scope>
    <source>
        <strain evidence="3">MSH-3 / Tucson 14011-0111.49</strain>
    </source>
</reference>
<gene>
    <name evidence="2" type="primary">Dper\GL25503</name>
    <name evidence="2" type="ORF">Dper_GL25503</name>
</gene>
<dbReference type="OrthoDB" id="296522at2759"/>
<feature type="compositionally biased region" description="Low complexity" evidence="1">
    <location>
        <begin position="71"/>
        <end position="81"/>
    </location>
</feature>
<feature type="compositionally biased region" description="Low complexity" evidence="1">
    <location>
        <begin position="37"/>
        <end position="57"/>
    </location>
</feature>
<feature type="region of interest" description="Disordered" evidence="1">
    <location>
        <begin position="1"/>
        <end position="57"/>
    </location>
</feature>
<organism evidence="3">
    <name type="scientific">Drosophila persimilis</name>
    <name type="common">Fruit fly</name>
    <dbReference type="NCBI Taxonomy" id="7234"/>
    <lineage>
        <taxon>Eukaryota</taxon>
        <taxon>Metazoa</taxon>
        <taxon>Ecdysozoa</taxon>
        <taxon>Arthropoda</taxon>
        <taxon>Hexapoda</taxon>
        <taxon>Insecta</taxon>
        <taxon>Pterygota</taxon>
        <taxon>Neoptera</taxon>
        <taxon>Endopterygota</taxon>
        <taxon>Diptera</taxon>
        <taxon>Brachycera</taxon>
        <taxon>Muscomorpha</taxon>
        <taxon>Ephydroidea</taxon>
        <taxon>Drosophilidae</taxon>
        <taxon>Drosophila</taxon>
        <taxon>Sophophora</taxon>
    </lineage>
</organism>
<keyword evidence="3" id="KW-1185">Reference proteome</keyword>
<accession>B4HDC7</accession>
<dbReference type="Proteomes" id="UP000008744">
    <property type="component" value="Unassembled WGS sequence"/>
</dbReference>
<dbReference type="AlphaFoldDB" id="B4HDC7"/>
<feature type="compositionally biased region" description="Polar residues" evidence="1">
    <location>
        <begin position="17"/>
        <end position="26"/>
    </location>
</feature>
<name>B4HDC7_DROPE</name>
<feature type="compositionally biased region" description="Polar residues" evidence="1">
    <location>
        <begin position="188"/>
        <end position="201"/>
    </location>
</feature>
<sequence>RRGSSSEQDAVPPYSFDNPNARQTSMMAMESYRREQQALLQQQQTPPQLPAPAGATAGGVANNLAMVAASSAATAVATATAPGGGSPPEGGAQAAAAEDDQTIASNQKGLPIQMMITPGGESGSDYSPNKLPHSVLAKSISPPPLRHRTLMHQRSGPATLQSSSRPTKFQTPRYPEEQALRQVKPLLSRSTSAAQPATTSGCPDGHHTRDSSLGR</sequence>
<dbReference type="PhylomeDB" id="B4HDC7"/>
<dbReference type="eggNOG" id="KOG3713">
    <property type="taxonomic scope" value="Eukaryota"/>
</dbReference>
<evidence type="ECO:0000313" key="3">
    <source>
        <dbReference type="Proteomes" id="UP000008744"/>
    </source>
</evidence>
<protein>
    <submittedName>
        <fullName evidence="2">GL25503</fullName>
    </submittedName>
</protein>
<feature type="compositionally biased region" description="Polar residues" evidence="1">
    <location>
        <begin position="156"/>
        <end position="170"/>
    </location>
</feature>